<dbReference type="GO" id="GO:0019825">
    <property type="term" value="F:oxygen binding"/>
    <property type="evidence" value="ECO:0007669"/>
    <property type="project" value="InterPro"/>
</dbReference>
<evidence type="ECO:0000313" key="5">
    <source>
        <dbReference type="EMBL" id="PUV21090.1"/>
    </source>
</evidence>
<comment type="caution">
    <text evidence="5">The sequence shown here is derived from an EMBL/GenBank/DDBJ whole genome shotgun (WGS) entry which is preliminary data.</text>
</comment>
<dbReference type="Gene3D" id="1.10.490.10">
    <property type="entry name" value="Globins"/>
    <property type="match status" value="1"/>
</dbReference>
<dbReference type="InterPro" id="IPR009050">
    <property type="entry name" value="Globin-like_sf"/>
</dbReference>
<dbReference type="GO" id="GO:0046872">
    <property type="term" value="F:metal ion binding"/>
    <property type="evidence" value="ECO:0007669"/>
    <property type="project" value="UniProtKB-KW"/>
</dbReference>
<dbReference type="Proteomes" id="UP000250831">
    <property type="component" value="Unassembled WGS sequence"/>
</dbReference>
<dbReference type="InterPro" id="IPR001486">
    <property type="entry name" value="Hemoglobin_trunc"/>
</dbReference>
<dbReference type="SUPFAM" id="SSF46458">
    <property type="entry name" value="Globin-like"/>
    <property type="match status" value="1"/>
</dbReference>
<evidence type="ECO:0000256" key="2">
    <source>
        <dbReference type="ARBA" id="ARBA00022617"/>
    </source>
</evidence>
<dbReference type="AlphaFoldDB" id="A0A363NK67"/>
<dbReference type="CDD" id="cd08916">
    <property type="entry name" value="TrHb3_P"/>
    <property type="match status" value="1"/>
</dbReference>
<accession>A0A363NK67</accession>
<evidence type="ECO:0000256" key="3">
    <source>
        <dbReference type="ARBA" id="ARBA00022723"/>
    </source>
</evidence>
<protein>
    <submittedName>
        <fullName evidence="5">Globin</fullName>
    </submittedName>
</protein>
<keyword evidence="3" id="KW-0479">Metal-binding</keyword>
<proteinExistence type="predicted"/>
<keyword evidence="1" id="KW-0813">Transport</keyword>
<sequence>MKQDIQSIADIKILVDQFYGTVRQDSLLGPIFQERIQDRWAQHLEKMYRFWQTILLDEHTYFGSPFPPHIPLPIEAKHFDHWLLLFEATVDRLYKGEKAEEAKWRAQKMAQMFQFKKEYFNTNPKKKPLL</sequence>
<keyword evidence="4" id="KW-0408">Iron</keyword>
<dbReference type="RefSeq" id="WP_108637106.1">
    <property type="nucleotide sequence ID" value="NZ_DAMCKI010000075.1"/>
</dbReference>
<dbReference type="EMBL" id="QCXX01000013">
    <property type="protein sequence ID" value="PUV21090.1"/>
    <property type="molecule type" value="Genomic_DNA"/>
</dbReference>
<dbReference type="OrthoDB" id="25954at2"/>
<evidence type="ECO:0000256" key="1">
    <source>
        <dbReference type="ARBA" id="ARBA00022448"/>
    </source>
</evidence>
<dbReference type="GO" id="GO:0020037">
    <property type="term" value="F:heme binding"/>
    <property type="evidence" value="ECO:0007669"/>
    <property type="project" value="InterPro"/>
</dbReference>
<evidence type="ECO:0000256" key="4">
    <source>
        <dbReference type="ARBA" id="ARBA00023004"/>
    </source>
</evidence>
<evidence type="ECO:0000313" key="6">
    <source>
        <dbReference type="Proteomes" id="UP000250831"/>
    </source>
</evidence>
<keyword evidence="6" id="KW-1185">Reference proteome</keyword>
<reference evidence="5 6" key="1">
    <citation type="submission" date="2018-04" db="EMBL/GenBank/DDBJ databases">
        <title>Sphingobacterium sp. M46 Genome.</title>
        <authorList>
            <person name="Cheng J."/>
            <person name="Li Y."/>
        </authorList>
    </citation>
    <scope>NUCLEOTIDE SEQUENCE [LARGE SCALE GENOMIC DNA]</scope>
    <source>
        <strain evidence="5 6">M46</strain>
    </source>
</reference>
<dbReference type="InterPro" id="IPR012292">
    <property type="entry name" value="Globin/Proto"/>
</dbReference>
<name>A0A363NK67_9SPHI</name>
<keyword evidence="2" id="KW-0349">Heme</keyword>
<gene>
    <name evidence="5" type="ORF">DCO56_28680</name>
</gene>
<dbReference type="Pfam" id="PF01152">
    <property type="entry name" value="Bac_globin"/>
    <property type="match status" value="1"/>
</dbReference>
<organism evidence="5 6">
    <name type="scientific">Sphingobacterium athyrii</name>
    <dbReference type="NCBI Taxonomy" id="2152717"/>
    <lineage>
        <taxon>Bacteria</taxon>
        <taxon>Pseudomonadati</taxon>
        <taxon>Bacteroidota</taxon>
        <taxon>Sphingobacteriia</taxon>
        <taxon>Sphingobacteriales</taxon>
        <taxon>Sphingobacteriaceae</taxon>
        <taxon>Sphingobacterium</taxon>
    </lineage>
</organism>